<evidence type="ECO:0000313" key="2">
    <source>
        <dbReference type="EMBL" id="KAF0255766.1"/>
    </source>
</evidence>
<dbReference type="RefSeq" id="WP_156858660.1">
    <property type="nucleotide sequence ID" value="NZ_WOWR01000005.1"/>
</dbReference>
<feature type="transmembrane region" description="Helical" evidence="1">
    <location>
        <begin position="44"/>
        <end position="64"/>
    </location>
</feature>
<proteinExistence type="predicted"/>
<dbReference type="AlphaFoldDB" id="A0A7V8J5Q9"/>
<sequence length="156" mass="17125">MDQNEFSRRLRLLAGNQSSPIDQSIDPYTRILGSLGLIKTIRRLQAMALIAVLVMGSAAALRSVELASTGWSWGIALTLAAAGLVIVRRFPYWTPAGASRDGLITLSCYQLNDLDTFLLHQRTDLTTVNNTLLSDLCMQLALDRRRPVSPSVTAPR</sequence>
<accession>A0A7V8J5Q9</accession>
<feature type="transmembrane region" description="Helical" evidence="1">
    <location>
        <begin position="70"/>
        <end position="87"/>
    </location>
</feature>
<evidence type="ECO:0000313" key="3">
    <source>
        <dbReference type="Proteomes" id="UP000442695"/>
    </source>
</evidence>
<keyword evidence="1" id="KW-1133">Transmembrane helix</keyword>
<organism evidence="2 3">
    <name type="scientific">Pseudomonas putida</name>
    <name type="common">Arthrobacter siderocapsulatus</name>
    <dbReference type="NCBI Taxonomy" id="303"/>
    <lineage>
        <taxon>Bacteria</taxon>
        <taxon>Pseudomonadati</taxon>
        <taxon>Pseudomonadota</taxon>
        <taxon>Gammaproteobacteria</taxon>
        <taxon>Pseudomonadales</taxon>
        <taxon>Pseudomonadaceae</taxon>
        <taxon>Pseudomonas</taxon>
    </lineage>
</organism>
<name>A0A7V8J5Q9_PSEPU</name>
<evidence type="ECO:0000256" key="1">
    <source>
        <dbReference type="SAM" id="Phobius"/>
    </source>
</evidence>
<dbReference type="Proteomes" id="UP000442695">
    <property type="component" value="Unassembled WGS sequence"/>
</dbReference>
<reference evidence="2 3" key="1">
    <citation type="submission" date="2019-12" db="EMBL/GenBank/DDBJ databases">
        <authorList>
            <person name="Woiski C."/>
        </authorList>
    </citation>
    <scope>NUCLEOTIDE SEQUENCE [LARGE SCALE GENOMIC DNA]</scope>
    <source>
        <strain evidence="2 3">BOE100</strain>
    </source>
</reference>
<gene>
    <name evidence="2" type="ORF">GN299_06655</name>
</gene>
<comment type="caution">
    <text evidence="2">The sequence shown here is derived from an EMBL/GenBank/DDBJ whole genome shotgun (WGS) entry which is preliminary data.</text>
</comment>
<protein>
    <submittedName>
        <fullName evidence="2">Uncharacterized protein</fullName>
    </submittedName>
</protein>
<keyword evidence="1" id="KW-0472">Membrane</keyword>
<keyword evidence="1" id="KW-0812">Transmembrane</keyword>
<dbReference type="EMBL" id="WOWR01000005">
    <property type="protein sequence ID" value="KAF0255766.1"/>
    <property type="molecule type" value="Genomic_DNA"/>
</dbReference>